<dbReference type="EMBL" id="MU003497">
    <property type="protein sequence ID" value="KAF2474652.1"/>
    <property type="molecule type" value="Genomic_DNA"/>
</dbReference>
<protein>
    <submittedName>
        <fullName evidence="1">Uncharacterized protein</fullName>
    </submittedName>
</protein>
<gene>
    <name evidence="1" type="ORF">BDR25DRAFT_351180</name>
</gene>
<organism evidence="1 2">
    <name type="scientific">Lindgomyces ingoldianus</name>
    <dbReference type="NCBI Taxonomy" id="673940"/>
    <lineage>
        <taxon>Eukaryota</taxon>
        <taxon>Fungi</taxon>
        <taxon>Dikarya</taxon>
        <taxon>Ascomycota</taxon>
        <taxon>Pezizomycotina</taxon>
        <taxon>Dothideomycetes</taxon>
        <taxon>Pleosporomycetidae</taxon>
        <taxon>Pleosporales</taxon>
        <taxon>Lindgomycetaceae</taxon>
        <taxon>Lindgomyces</taxon>
    </lineage>
</organism>
<sequence>MPLYRGNRTIPAKLALVFNAHTTEFSPIVTQKRPLKRPPDACPWMSNQSYVTIDNPLTFYVRLEALDQTLQKFGVGNSVLRGIWLRSFSMPDQDQIIYSLSYDIQRRTGYFVSIFSLSNIVPGTATTHQQHLGYIANLECLGATGSASFNKPFQAVDPRDRVVSLLSLARKTGAPGQRLSTLAPNYWRRLWDIYLNVIIHTAQGPESPSWVSRWDLPHSTILSANTVPQNTGGWRTLVEKFNEASKYLRYPDEHHSSKILAAEPHLKVLEQVKGLCSISHSSSGLSRQTAGIRSDKRDAHNESLEYFKRPESATDVGLMQSIPTVLK</sequence>
<dbReference type="Proteomes" id="UP000799755">
    <property type="component" value="Unassembled WGS sequence"/>
</dbReference>
<keyword evidence="2" id="KW-1185">Reference proteome</keyword>
<comment type="caution">
    <text evidence="1">The sequence shown here is derived from an EMBL/GenBank/DDBJ whole genome shotgun (WGS) entry which is preliminary data.</text>
</comment>
<proteinExistence type="predicted"/>
<accession>A0ACB6R8K1</accession>
<evidence type="ECO:0000313" key="1">
    <source>
        <dbReference type="EMBL" id="KAF2474652.1"/>
    </source>
</evidence>
<evidence type="ECO:0000313" key="2">
    <source>
        <dbReference type="Proteomes" id="UP000799755"/>
    </source>
</evidence>
<reference evidence="1" key="1">
    <citation type="journal article" date="2020" name="Stud. Mycol.">
        <title>101 Dothideomycetes genomes: a test case for predicting lifestyles and emergence of pathogens.</title>
        <authorList>
            <person name="Haridas S."/>
            <person name="Albert R."/>
            <person name="Binder M."/>
            <person name="Bloem J."/>
            <person name="Labutti K."/>
            <person name="Salamov A."/>
            <person name="Andreopoulos B."/>
            <person name="Baker S."/>
            <person name="Barry K."/>
            <person name="Bills G."/>
            <person name="Bluhm B."/>
            <person name="Cannon C."/>
            <person name="Castanera R."/>
            <person name="Culley D."/>
            <person name="Daum C."/>
            <person name="Ezra D."/>
            <person name="Gonzalez J."/>
            <person name="Henrissat B."/>
            <person name="Kuo A."/>
            <person name="Liang C."/>
            <person name="Lipzen A."/>
            <person name="Lutzoni F."/>
            <person name="Magnuson J."/>
            <person name="Mondo S."/>
            <person name="Nolan M."/>
            <person name="Ohm R."/>
            <person name="Pangilinan J."/>
            <person name="Park H.-J."/>
            <person name="Ramirez L."/>
            <person name="Alfaro M."/>
            <person name="Sun H."/>
            <person name="Tritt A."/>
            <person name="Yoshinaga Y."/>
            <person name="Zwiers L.-H."/>
            <person name="Turgeon B."/>
            <person name="Goodwin S."/>
            <person name="Spatafora J."/>
            <person name="Crous P."/>
            <person name="Grigoriev I."/>
        </authorList>
    </citation>
    <scope>NUCLEOTIDE SEQUENCE</scope>
    <source>
        <strain evidence="1">ATCC 200398</strain>
    </source>
</reference>
<name>A0ACB6R8K1_9PLEO</name>